<evidence type="ECO:0000256" key="1">
    <source>
        <dbReference type="ARBA" id="ARBA00010838"/>
    </source>
</evidence>
<evidence type="ECO:0000256" key="4">
    <source>
        <dbReference type="RuleBase" id="RU003690"/>
    </source>
</evidence>
<dbReference type="Pfam" id="PF00232">
    <property type="entry name" value="Glyco_hydro_1"/>
    <property type="match status" value="1"/>
</dbReference>
<dbReference type="Gene3D" id="3.20.20.80">
    <property type="entry name" value="Glycosidases"/>
    <property type="match status" value="1"/>
</dbReference>
<evidence type="ECO:0008006" key="8">
    <source>
        <dbReference type="Google" id="ProtNLM"/>
    </source>
</evidence>
<evidence type="ECO:0000256" key="3">
    <source>
        <dbReference type="ARBA" id="ARBA00023295"/>
    </source>
</evidence>
<dbReference type="PANTHER" id="PTHR10353:SF36">
    <property type="entry name" value="LP05116P"/>
    <property type="match status" value="1"/>
</dbReference>
<organism evidence="6 7">
    <name type="scientific">Plutella xylostella</name>
    <name type="common">Diamondback moth</name>
    <name type="synonym">Plutella maculipennis</name>
    <dbReference type="NCBI Taxonomy" id="51655"/>
    <lineage>
        <taxon>Eukaryota</taxon>
        <taxon>Metazoa</taxon>
        <taxon>Ecdysozoa</taxon>
        <taxon>Arthropoda</taxon>
        <taxon>Hexapoda</taxon>
        <taxon>Insecta</taxon>
        <taxon>Pterygota</taxon>
        <taxon>Neoptera</taxon>
        <taxon>Endopterygota</taxon>
        <taxon>Lepidoptera</taxon>
        <taxon>Glossata</taxon>
        <taxon>Ditrysia</taxon>
        <taxon>Yponomeutoidea</taxon>
        <taxon>Plutellidae</taxon>
        <taxon>Plutella</taxon>
    </lineage>
</organism>
<dbReference type="Proteomes" id="UP000823941">
    <property type="component" value="Chromosome 20"/>
</dbReference>
<evidence type="ECO:0000313" key="6">
    <source>
        <dbReference type="EMBL" id="KAG7300650.1"/>
    </source>
</evidence>
<keyword evidence="7" id="KW-1185">Reference proteome</keyword>
<sequence length="529" mass="60845">MLSFFTMNFWQLVVFISSLAPLGRAASGNLTFPPGFRWGAATAAYQVEGAWNQSEKSPSIWDKVVHEYNHLIQDRSNGDVACDSYHLWKRDIQMAKELGLDFYRFSIAWTRLVPNGFSNAISEDGKNYYNNLIDGLLAHGIQPMPTLYHWDLPQRLQDLGGWTNPLVADWFADYARVAFSLFGDRVEYWITINEPTMVCELGYGLGLVAPLIKEPEVGKYMCIKNIMLAHAKAYRVYEREFKDRFNGKLSLANHYVWYEGETDSDGIAAELTRQFQYGLYLHAVYSKEGGWPPAVEQHIAENSRREGYNSSRLPAFTQEEKALARAVNHYSSRAVRQRRARVPAAQSSPFSGNFEFNVTYEGRPEWKKGRSFWFLINPAGLRNVLTWLKTRYGDHEVIITENGYSDVPDVVNDDVRINYFREYLTQVHRAITEDGVNVTGYTAWSLMDNIEWVEGYKSTFGLYQVDFSRAERPRTPRKSARYYASVVRANSLDVPEPQDIIMINGASQMWTSSMRIFVLLMALFTFRNT</sequence>
<dbReference type="PRINTS" id="PR00131">
    <property type="entry name" value="GLHYDRLASE1"/>
</dbReference>
<dbReference type="PANTHER" id="PTHR10353">
    <property type="entry name" value="GLYCOSYL HYDROLASE"/>
    <property type="match status" value="1"/>
</dbReference>
<feature type="chain" id="PRO_5046106567" description="Beta-glucosidase" evidence="5">
    <location>
        <begin position="26"/>
        <end position="529"/>
    </location>
</feature>
<dbReference type="SUPFAM" id="SSF51445">
    <property type="entry name" value="(Trans)glycosidases"/>
    <property type="match status" value="1"/>
</dbReference>
<reference evidence="6 7" key="1">
    <citation type="submission" date="2021-06" db="EMBL/GenBank/DDBJ databases">
        <title>A haploid diamondback moth (Plutella xylostella L.) genome assembly resolves 31 chromosomes and identifies a diamide resistance mutation.</title>
        <authorList>
            <person name="Ward C.M."/>
            <person name="Perry K.D."/>
            <person name="Baker G."/>
            <person name="Powis K."/>
            <person name="Heckel D.G."/>
            <person name="Baxter S.W."/>
        </authorList>
    </citation>
    <scope>NUCLEOTIDE SEQUENCE [LARGE SCALE GENOMIC DNA]</scope>
    <source>
        <strain evidence="6 7">LV</strain>
        <tissue evidence="6">Single pupa</tissue>
    </source>
</reference>
<dbReference type="EMBL" id="JAHIBW010000020">
    <property type="protein sequence ID" value="KAG7300650.1"/>
    <property type="molecule type" value="Genomic_DNA"/>
</dbReference>
<accession>A0ABQ7Q6B7</accession>
<dbReference type="InterPro" id="IPR001360">
    <property type="entry name" value="Glyco_hydro_1"/>
</dbReference>
<comment type="caution">
    <text evidence="6">The sequence shown here is derived from an EMBL/GenBank/DDBJ whole genome shotgun (WGS) entry which is preliminary data.</text>
</comment>
<dbReference type="InterPro" id="IPR033132">
    <property type="entry name" value="GH_1_N_CS"/>
</dbReference>
<dbReference type="InterPro" id="IPR017853">
    <property type="entry name" value="GH"/>
</dbReference>
<dbReference type="PROSITE" id="PS00653">
    <property type="entry name" value="GLYCOSYL_HYDROL_F1_2"/>
    <property type="match status" value="1"/>
</dbReference>
<evidence type="ECO:0000256" key="2">
    <source>
        <dbReference type="ARBA" id="ARBA00022801"/>
    </source>
</evidence>
<evidence type="ECO:0000313" key="7">
    <source>
        <dbReference type="Proteomes" id="UP000823941"/>
    </source>
</evidence>
<keyword evidence="5" id="KW-0732">Signal</keyword>
<feature type="signal peptide" evidence="5">
    <location>
        <begin position="1"/>
        <end position="25"/>
    </location>
</feature>
<keyword evidence="3" id="KW-0326">Glycosidase</keyword>
<keyword evidence="2" id="KW-0378">Hydrolase</keyword>
<name>A0ABQ7Q6B7_PLUXY</name>
<comment type="similarity">
    <text evidence="1 4">Belongs to the glycosyl hydrolase 1 family.</text>
</comment>
<proteinExistence type="inferred from homology"/>
<protein>
    <recommendedName>
        <fullName evidence="8">Beta-glucosidase</fullName>
    </recommendedName>
</protein>
<evidence type="ECO:0000256" key="5">
    <source>
        <dbReference type="SAM" id="SignalP"/>
    </source>
</evidence>
<gene>
    <name evidence="6" type="ORF">JYU34_014958</name>
</gene>